<sequence length="138" mass="15617">MFLEGLQPGEVALVTGFSPGQITRILHSPLFQAELMRLECQADDVAVNVGSDLKRMAVKAVEILDENLHSQNLDRVLKTKTAFDVLDRSGYGKRQDPQRHLHLHAHAHQKVKEMEQVELYEAVEDMINEDEEVMEVGV</sequence>
<organism evidence="1">
    <name type="scientific">viral metagenome</name>
    <dbReference type="NCBI Taxonomy" id="1070528"/>
    <lineage>
        <taxon>unclassified sequences</taxon>
        <taxon>metagenomes</taxon>
        <taxon>organismal metagenomes</taxon>
    </lineage>
</organism>
<accession>A0A6H1ZCI7</accession>
<dbReference type="EMBL" id="MT143988">
    <property type="protein sequence ID" value="QJA45258.1"/>
    <property type="molecule type" value="Genomic_DNA"/>
</dbReference>
<name>A0A6H1ZCI7_9ZZZZ</name>
<evidence type="ECO:0000313" key="2">
    <source>
        <dbReference type="EMBL" id="QJH93658.1"/>
    </source>
</evidence>
<proteinExistence type="predicted"/>
<evidence type="ECO:0000313" key="1">
    <source>
        <dbReference type="EMBL" id="QJA45258.1"/>
    </source>
</evidence>
<gene>
    <name evidence="1" type="ORF">TM448A00204_0003</name>
    <name evidence="2" type="ORF">TM448B00128_0033</name>
</gene>
<dbReference type="AlphaFoldDB" id="A0A6H1ZCI7"/>
<protein>
    <submittedName>
        <fullName evidence="1">Uncharacterized protein</fullName>
    </submittedName>
</protein>
<dbReference type="EMBL" id="MT144590">
    <property type="protein sequence ID" value="QJH93658.1"/>
    <property type="molecule type" value="Genomic_DNA"/>
</dbReference>
<reference evidence="1" key="1">
    <citation type="submission" date="2020-03" db="EMBL/GenBank/DDBJ databases">
        <title>The deep terrestrial virosphere.</title>
        <authorList>
            <person name="Holmfeldt K."/>
            <person name="Nilsson E."/>
            <person name="Simone D."/>
            <person name="Lopez-Fernandez M."/>
            <person name="Wu X."/>
            <person name="de Brujin I."/>
            <person name="Lundin D."/>
            <person name="Andersson A."/>
            <person name="Bertilsson S."/>
            <person name="Dopson M."/>
        </authorList>
    </citation>
    <scope>NUCLEOTIDE SEQUENCE</scope>
    <source>
        <strain evidence="1">TM448A00204</strain>
        <strain evidence="2">TM448B00128</strain>
    </source>
</reference>